<dbReference type="SUPFAM" id="SSF48452">
    <property type="entry name" value="TPR-like"/>
    <property type="match status" value="2"/>
</dbReference>
<keyword evidence="4 8" id="KW-1133">Transmembrane helix</keyword>
<evidence type="ECO:0000256" key="2">
    <source>
        <dbReference type="ARBA" id="ARBA00022692"/>
    </source>
</evidence>
<dbReference type="EMBL" id="QBKQ01000002">
    <property type="protein sequence ID" value="PTX43104.1"/>
    <property type="molecule type" value="Genomic_DNA"/>
</dbReference>
<dbReference type="InterPro" id="IPR018297">
    <property type="entry name" value="A/G_cyclase_CS"/>
</dbReference>
<dbReference type="Gene3D" id="3.30.70.1230">
    <property type="entry name" value="Nucleotide cyclase"/>
    <property type="match status" value="1"/>
</dbReference>
<comment type="similarity">
    <text evidence="7">Belongs to the adenylyl cyclase class-4/guanylyl cyclase family.</text>
</comment>
<protein>
    <submittedName>
        <fullName evidence="11">Class 3 adenylate cyclase</fullName>
    </submittedName>
</protein>
<keyword evidence="12" id="KW-1185">Reference proteome</keyword>
<dbReference type="PANTHER" id="PTHR11920">
    <property type="entry name" value="GUANYLYL CYCLASE"/>
    <property type="match status" value="1"/>
</dbReference>
<evidence type="ECO:0000313" key="12">
    <source>
        <dbReference type="Proteomes" id="UP000244174"/>
    </source>
</evidence>
<dbReference type="InterPro" id="IPR050401">
    <property type="entry name" value="Cyclic_nucleotide_synthase"/>
</dbReference>
<keyword evidence="6 7" id="KW-0456">Lyase</keyword>
<proteinExistence type="inferred from homology"/>
<evidence type="ECO:0000256" key="9">
    <source>
        <dbReference type="SAM" id="SignalP"/>
    </source>
</evidence>
<keyword evidence="5 8" id="KW-0472">Membrane</keyword>
<dbReference type="SUPFAM" id="SSF55073">
    <property type="entry name" value="Nucleotide cyclase"/>
    <property type="match status" value="1"/>
</dbReference>
<dbReference type="PROSITE" id="PS00452">
    <property type="entry name" value="GUANYLATE_CYCLASE_1"/>
    <property type="match status" value="1"/>
</dbReference>
<keyword evidence="2 8" id="KW-0812">Transmembrane</keyword>
<gene>
    <name evidence="11" type="ORF">C8P64_1630</name>
</gene>
<feature type="transmembrane region" description="Helical" evidence="8">
    <location>
        <begin position="353"/>
        <end position="373"/>
    </location>
</feature>
<evidence type="ECO:0000256" key="1">
    <source>
        <dbReference type="ARBA" id="ARBA00004370"/>
    </source>
</evidence>
<evidence type="ECO:0000256" key="8">
    <source>
        <dbReference type="SAM" id="Phobius"/>
    </source>
</evidence>
<evidence type="ECO:0000259" key="10">
    <source>
        <dbReference type="PROSITE" id="PS50125"/>
    </source>
</evidence>
<dbReference type="InterPro" id="IPR019734">
    <property type="entry name" value="TPR_rpt"/>
</dbReference>
<feature type="domain" description="Guanylate cyclase" evidence="10">
    <location>
        <begin position="424"/>
        <end position="556"/>
    </location>
</feature>
<evidence type="ECO:0000256" key="4">
    <source>
        <dbReference type="ARBA" id="ARBA00022989"/>
    </source>
</evidence>
<evidence type="ECO:0000256" key="7">
    <source>
        <dbReference type="RuleBase" id="RU000405"/>
    </source>
</evidence>
<dbReference type="InterPro" id="IPR011990">
    <property type="entry name" value="TPR-like_helical_dom_sf"/>
</dbReference>
<organism evidence="11 12">
    <name type="scientific">Christiangramia gaetbulicola</name>
    <dbReference type="NCBI Taxonomy" id="703340"/>
    <lineage>
        <taxon>Bacteria</taxon>
        <taxon>Pseudomonadati</taxon>
        <taxon>Bacteroidota</taxon>
        <taxon>Flavobacteriia</taxon>
        <taxon>Flavobacteriales</taxon>
        <taxon>Flavobacteriaceae</taxon>
        <taxon>Christiangramia</taxon>
    </lineage>
</organism>
<dbReference type="SMART" id="SM00044">
    <property type="entry name" value="CYCc"/>
    <property type="match status" value="1"/>
</dbReference>
<keyword evidence="9" id="KW-0732">Signal</keyword>
<dbReference type="SMART" id="SM00028">
    <property type="entry name" value="TPR"/>
    <property type="match status" value="6"/>
</dbReference>
<dbReference type="Pfam" id="PF13181">
    <property type="entry name" value="TPR_8"/>
    <property type="match status" value="1"/>
</dbReference>
<evidence type="ECO:0000256" key="5">
    <source>
        <dbReference type="ARBA" id="ARBA00023136"/>
    </source>
</evidence>
<dbReference type="InterPro" id="IPR029787">
    <property type="entry name" value="Nucleotide_cyclase"/>
</dbReference>
<dbReference type="RefSeq" id="WP_108171561.1">
    <property type="nucleotide sequence ID" value="NZ_QBKQ01000002.1"/>
</dbReference>
<dbReference type="GO" id="GO:0035556">
    <property type="term" value="P:intracellular signal transduction"/>
    <property type="evidence" value="ECO:0007669"/>
    <property type="project" value="InterPro"/>
</dbReference>
<evidence type="ECO:0000256" key="6">
    <source>
        <dbReference type="ARBA" id="ARBA00023239"/>
    </source>
</evidence>
<dbReference type="Pfam" id="PF13424">
    <property type="entry name" value="TPR_12"/>
    <property type="match status" value="1"/>
</dbReference>
<dbReference type="PROSITE" id="PS50125">
    <property type="entry name" value="GUANYLATE_CYCLASE_2"/>
    <property type="match status" value="1"/>
</dbReference>
<dbReference type="Gene3D" id="1.25.40.10">
    <property type="entry name" value="Tetratricopeptide repeat domain"/>
    <property type="match status" value="2"/>
</dbReference>
<dbReference type="GO" id="GO:0016020">
    <property type="term" value="C:membrane"/>
    <property type="evidence" value="ECO:0007669"/>
    <property type="project" value="UniProtKB-SubCell"/>
</dbReference>
<comment type="caution">
    <text evidence="11">The sequence shown here is derived from an EMBL/GenBank/DDBJ whole genome shotgun (WGS) entry which is preliminary data.</text>
</comment>
<sequence length="628" mass="71157">MSCNFKAYSLTIGLFCILSFSIYAQDQKQADSLISIFEKGNLENELEVLKLISENEADPQKALKYSELLIEKASEQSNYSYAHSGYLQKGYHLQSLGNYTEALQAFFKSKEQAGLAKDALGEAAVLISIADTYSEMGSSKNAKSYYKRGLKEVRAINDSMVLATTLLNAGDEYLKTKQYDSALVYFEESGIIFAKLNVPIGLAYNYGNSGMVYAEQGKDELAEKKISEAIEILQELEDYAPISVYLNYMSDIYFRKNNLEKAFAYAEQSLDLAERYNLKKEISEAHLQLSELSKIKGDYKNAYENYENYVLFRDSINNLETVQEMARLRTDYEISQKQVQLDLLEQQRKTQQAVLTGIAIVLLLIGILAIGLFRRNKFISRTKAIIEKEKNRSEKLLLNILPKDTAIELRDSGKVVAKRFDSVSVLFGDFVGFTSYSERLSPEEVVDSVDFYFSKFDEIVEKYGLEKIKTLGDCYMCAGGLPFPAKDHAQRILMAAFEMTEFVRSSKARSEIEYKELNFDLKIGINSGPVVAGVVGTKKFAYDIWGDTVNIASRMESHSEPGKINVSENTCKLISDDFECDYRGEFEVKNKGLMKMYFVKKAKEDFLSSFSNKIASKHEKETELEESS</sequence>
<dbReference type="GO" id="GO:0000166">
    <property type="term" value="F:nucleotide binding"/>
    <property type="evidence" value="ECO:0007669"/>
    <property type="project" value="UniProtKB-KW"/>
</dbReference>
<dbReference type="CDD" id="cd07302">
    <property type="entry name" value="CHD"/>
    <property type="match status" value="1"/>
</dbReference>
<comment type="subcellular location">
    <subcellularLocation>
        <location evidence="1">Membrane</location>
    </subcellularLocation>
</comment>
<dbReference type="AlphaFoldDB" id="A0A2T6AH21"/>
<feature type="chain" id="PRO_5015475841" evidence="9">
    <location>
        <begin position="25"/>
        <end position="628"/>
    </location>
</feature>
<dbReference type="OrthoDB" id="9806704at2"/>
<evidence type="ECO:0000313" key="11">
    <source>
        <dbReference type="EMBL" id="PTX43104.1"/>
    </source>
</evidence>
<dbReference type="GO" id="GO:0004016">
    <property type="term" value="F:adenylate cyclase activity"/>
    <property type="evidence" value="ECO:0007669"/>
    <property type="project" value="UniProtKB-ARBA"/>
</dbReference>
<keyword evidence="3" id="KW-0547">Nucleotide-binding</keyword>
<name>A0A2T6AH21_9FLAO</name>
<reference evidence="11 12" key="1">
    <citation type="submission" date="2018-04" db="EMBL/GenBank/DDBJ databases">
        <title>Genomic Encyclopedia of Archaeal and Bacterial Type Strains, Phase II (KMG-II): from individual species to whole genera.</title>
        <authorList>
            <person name="Goeker M."/>
        </authorList>
    </citation>
    <scope>NUCLEOTIDE SEQUENCE [LARGE SCALE GENOMIC DNA]</scope>
    <source>
        <strain evidence="11 12">DSM 23082</strain>
    </source>
</reference>
<dbReference type="GO" id="GO:0009190">
    <property type="term" value="P:cyclic nucleotide biosynthetic process"/>
    <property type="evidence" value="ECO:0007669"/>
    <property type="project" value="InterPro"/>
</dbReference>
<dbReference type="InterPro" id="IPR001054">
    <property type="entry name" value="A/G_cyclase"/>
</dbReference>
<dbReference type="Pfam" id="PF00211">
    <property type="entry name" value="Guanylate_cyc"/>
    <property type="match status" value="1"/>
</dbReference>
<feature type="signal peptide" evidence="9">
    <location>
        <begin position="1"/>
        <end position="24"/>
    </location>
</feature>
<dbReference type="Proteomes" id="UP000244174">
    <property type="component" value="Unassembled WGS sequence"/>
</dbReference>
<dbReference type="PANTHER" id="PTHR11920:SF335">
    <property type="entry name" value="GUANYLATE CYCLASE"/>
    <property type="match status" value="1"/>
</dbReference>
<evidence type="ECO:0000256" key="3">
    <source>
        <dbReference type="ARBA" id="ARBA00022741"/>
    </source>
</evidence>
<accession>A0A2T6AH21</accession>